<protein>
    <submittedName>
        <fullName evidence="2">Uncharacterized protein</fullName>
    </submittedName>
</protein>
<dbReference type="AlphaFoldDB" id="A0A914RJG6"/>
<dbReference type="WBParaSite" id="PEQ_0000660701-mRNA-1">
    <property type="protein sequence ID" value="PEQ_0000660701-mRNA-1"/>
    <property type="gene ID" value="PEQ_0000660701"/>
</dbReference>
<name>A0A914RJG6_PAREQ</name>
<accession>A0A914RJG6</accession>
<organism evidence="1 2">
    <name type="scientific">Parascaris equorum</name>
    <name type="common">Equine roundworm</name>
    <dbReference type="NCBI Taxonomy" id="6256"/>
    <lineage>
        <taxon>Eukaryota</taxon>
        <taxon>Metazoa</taxon>
        <taxon>Ecdysozoa</taxon>
        <taxon>Nematoda</taxon>
        <taxon>Chromadorea</taxon>
        <taxon>Rhabditida</taxon>
        <taxon>Spirurina</taxon>
        <taxon>Ascaridomorpha</taxon>
        <taxon>Ascaridoidea</taxon>
        <taxon>Ascarididae</taxon>
        <taxon>Parascaris</taxon>
    </lineage>
</organism>
<evidence type="ECO:0000313" key="1">
    <source>
        <dbReference type="Proteomes" id="UP000887564"/>
    </source>
</evidence>
<dbReference type="Proteomes" id="UP000887564">
    <property type="component" value="Unplaced"/>
</dbReference>
<evidence type="ECO:0000313" key="2">
    <source>
        <dbReference type="WBParaSite" id="PEQ_0000660701-mRNA-1"/>
    </source>
</evidence>
<keyword evidence="1" id="KW-1185">Reference proteome</keyword>
<proteinExistence type="predicted"/>
<sequence>MIHEKNTFQAFPQGSSLFPAVRPLTNSFPGTTTHPETSAFSAEQVSSFLSILIA</sequence>
<reference evidence="2" key="1">
    <citation type="submission" date="2022-11" db="UniProtKB">
        <authorList>
            <consortium name="WormBaseParasite"/>
        </authorList>
    </citation>
    <scope>IDENTIFICATION</scope>
</reference>